<dbReference type="GO" id="GO:0007155">
    <property type="term" value="P:cell adhesion"/>
    <property type="evidence" value="ECO:0007669"/>
    <property type="project" value="InterPro"/>
</dbReference>
<dbReference type="GO" id="GO:0009277">
    <property type="term" value="C:fungal-type cell wall"/>
    <property type="evidence" value="ECO:0007669"/>
    <property type="project" value="UniProtKB-ARBA"/>
</dbReference>
<gene>
    <name evidence="8" type="ORF">G210_3523</name>
</gene>
<name>M3JV22_CANMX</name>
<organism evidence="8 9">
    <name type="scientific">Candida maltosa (strain Xu316)</name>
    <name type="common">Yeast</name>
    <dbReference type="NCBI Taxonomy" id="1245528"/>
    <lineage>
        <taxon>Eukaryota</taxon>
        <taxon>Fungi</taxon>
        <taxon>Dikarya</taxon>
        <taxon>Ascomycota</taxon>
        <taxon>Saccharomycotina</taxon>
        <taxon>Pichiomycetes</taxon>
        <taxon>Debaryomycetaceae</taxon>
        <taxon>Candida/Lodderomyces clade</taxon>
        <taxon>Candida</taxon>
    </lineage>
</organism>
<evidence type="ECO:0000256" key="4">
    <source>
        <dbReference type="ARBA" id="ARBA00022729"/>
    </source>
</evidence>
<evidence type="ECO:0000313" key="8">
    <source>
        <dbReference type="EMBL" id="EMG46234.1"/>
    </source>
</evidence>
<dbReference type="Pfam" id="PF11765">
    <property type="entry name" value="Hyphal_reg_CWP"/>
    <property type="match status" value="1"/>
</dbReference>
<dbReference type="Proteomes" id="UP000011777">
    <property type="component" value="Unassembled WGS sequence"/>
</dbReference>
<keyword evidence="2" id="KW-0134">Cell wall</keyword>
<dbReference type="InterPro" id="IPR008440">
    <property type="entry name" value="Agglutinin-like_ALS_rpt"/>
</dbReference>
<dbReference type="EMBL" id="AOGT01002072">
    <property type="protein sequence ID" value="EMG46234.1"/>
    <property type="molecule type" value="Genomic_DNA"/>
</dbReference>
<feature type="domain" description="Hyphally-regulated cell wall protein N-terminal" evidence="7">
    <location>
        <begin position="13"/>
        <end position="342"/>
    </location>
</feature>
<dbReference type="eggNOG" id="ENOG502SBIP">
    <property type="taxonomic scope" value="Eukaryota"/>
</dbReference>
<keyword evidence="4" id="KW-0732">Signal</keyword>
<evidence type="ECO:0000256" key="2">
    <source>
        <dbReference type="ARBA" id="ARBA00022512"/>
    </source>
</evidence>
<evidence type="ECO:0000256" key="5">
    <source>
        <dbReference type="ARBA" id="ARBA00023180"/>
    </source>
</evidence>
<evidence type="ECO:0000256" key="1">
    <source>
        <dbReference type="ARBA" id="ARBA00004191"/>
    </source>
</evidence>
<comment type="subcellular location">
    <subcellularLocation>
        <location evidence="1">Secreted</location>
        <location evidence="1">Cell wall</location>
    </subcellularLocation>
</comment>
<dbReference type="HOGENOM" id="CLU_006199_3_1_1"/>
<dbReference type="Pfam" id="PF13928">
    <property type="entry name" value="Flocculin_t3"/>
    <property type="match status" value="1"/>
</dbReference>
<evidence type="ECO:0000259" key="7">
    <source>
        <dbReference type="Pfam" id="PF11765"/>
    </source>
</evidence>
<protein>
    <recommendedName>
        <fullName evidence="7">Hyphally-regulated cell wall protein N-terminal domain-containing protein</fullName>
    </recommendedName>
</protein>
<feature type="region of interest" description="Disordered" evidence="6">
    <location>
        <begin position="503"/>
        <end position="525"/>
    </location>
</feature>
<comment type="caution">
    <text evidence="8">The sequence shown here is derived from an EMBL/GenBank/DDBJ whole genome shotgun (WGS) entry which is preliminary data.</text>
</comment>
<dbReference type="InterPro" id="IPR025928">
    <property type="entry name" value="Flocculin_t3_rpt"/>
</dbReference>
<dbReference type="InterPro" id="IPR021031">
    <property type="entry name" value="Hyphal-reg_cell_wall_N"/>
</dbReference>
<proteinExistence type="predicted"/>
<accession>M3JV22</accession>
<reference evidence="8 9" key="1">
    <citation type="submission" date="2013-02" db="EMBL/GenBank/DDBJ databases">
        <title>Genome sequence of Candida maltosa Xu316, a potential industrial strain for xylitol and ethanol production.</title>
        <authorList>
            <person name="Yu J."/>
            <person name="Wang Q."/>
            <person name="Geng X."/>
            <person name="Bao W."/>
            <person name="He P."/>
            <person name="Cai J."/>
        </authorList>
    </citation>
    <scope>NUCLEOTIDE SEQUENCE [LARGE SCALE GENOMIC DNA]</scope>
    <source>
        <strain evidence="9">Xu316</strain>
    </source>
</reference>
<dbReference type="OMA" id="ANGSHKI"/>
<keyword evidence="9" id="KW-1185">Reference proteome</keyword>
<sequence>MLLKNLIVPLFATFAVVTATFNLTSSLTKYASFDFSVGDISISKSASFSLVNQFDCGFSGNINIEKDCKFFLSSTADALKVSVAGLFNKIVNDGTWVVNSLESFASSTCNIVGASFQNTGELILAFKGALKVPIIKICSFDWHNSGIIHIFQELKSSCLAELGQWGLSIENQGTICVTNSILHQVCSIKGSGCISIHKDSSFYIANALFPIDSAHTIYMGDGNPTIQAQPLAFPQTFKVANFGANGAHKIGLTVPLLSFSLLGQKSFSYDTKKGILTLRANGLISQQFNIGLGYDPSKFELCSDDSIGALNVNNGAIKYNGPCPNPGKPSVCQACPEVPTAPGCVPSTTTTTVTSTKTDGAICTEIDEVIISSDTTGSWFTTTSTHLTCGTPSQAPTPNTQVTKTSTYTGVTTQTITQTGSKTDTVIVEVPSTPNSQTTVTSYWTGTYATAVTTVTGDKTDTVTVYIPQTTSTSTLTTTNTWTGGFTTTVTTSGAVIIEVPSSDYSSSTSTSAPTTTTTGGDSGSFSTSYVTVTAQTTEVVTITSCANNGCHTTTAPTGVTVVTITTSDVQTVITTYCPLTQTHTLGVTGSSTYDLGCPTGWFGYHGLPGKNINIQASASAGLYIDLNLFHKRDNETETETSSSSSSAVVSSANGAGMNTIYGVEFLSAVAVVLALVF</sequence>
<evidence type="ECO:0000256" key="3">
    <source>
        <dbReference type="ARBA" id="ARBA00022525"/>
    </source>
</evidence>
<evidence type="ECO:0000313" key="9">
    <source>
        <dbReference type="Proteomes" id="UP000011777"/>
    </source>
</evidence>
<dbReference type="AlphaFoldDB" id="M3JV22"/>
<keyword evidence="5" id="KW-0325">Glycoprotein</keyword>
<dbReference type="OrthoDB" id="4022214at2759"/>
<dbReference type="STRING" id="1245528.M3JV22"/>
<evidence type="ECO:0000256" key="6">
    <source>
        <dbReference type="SAM" id="MobiDB-lite"/>
    </source>
</evidence>
<dbReference type="Pfam" id="PF05792">
    <property type="entry name" value="Candida_ALS"/>
    <property type="match status" value="2"/>
</dbReference>
<keyword evidence="3" id="KW-0964">Secreted</keyword>